<dbReference type="Proteomes" id="UP000283880">
    <property type="component" value="Unassembled WGS sequence"/>
</dbReference>
<evidence type="ECO:0000313" key="3">
    <source>
        <dbReference type="Proteomes" id="UP000283880"/>
    </source>
</evidence>
<name>A0A413F8G3_9FIRM</name>
<accession>A0A413F8G3</accession>
<proteinExistence type="predicted"/>
<organism evidence="2 3">
    <name type="scientific">Enterocloster asparagiformis</name>
    <dbReference type="NCBI Taxonomy" id="333367"/>
    <lineage>
        <taxon>Bacteria</taxon>
        <taxon>Bacillati</taxon>
        <taxon>Bacillota</taxon>
        <taxon>Clostridia</taxon>
        <taxon>Lachnospirales</taxon>
        <taxon>Lachnospiraceae</taxon>
        <taxon>Enterocloster</taxon>
    </lineage>
</organism>
<comment type="caution">
    <text evidence="2">The sequence shown here is derived from an EMBL/GenBank/DDBJ whole genome shotgun (WGS) entry which is preliminary data.</text>
</comment>
<evidence type="ECO:0000313" key="2">
    <source>
        <dbReference type="EMBL" id="RGX23659.1"/>
    </source>
</evidence>
<dbReference type="EMBL" id="QSBM01000024">
    <property type="protein sequence ID" value="RGX23659.1"/>
    <property type="molecule type" value="Genomic_DNA"/>
</dbReference>
<keyword evidence="1" id="KW-0175">Coiled coil</keyword>
<feature type="coiled-coil region" evidence="1">
    <location>
        <begin position="40"/>
        <end position="88"/>
    </location>
</feature>
<protein>
    <submittedName>
        <fullName evidence="2">Uncharacterized protein</fullName>
    </submittedName>
</protein>
<dbReference type="RefSeq" id="WP_007705658.1">
    <property type="nucleotide sequence ID" value="NZ_JAWRJJ010000500.1"/>
</dbReference>
<dbReference type="AlphaFoldDB" id="A0A413F8G3"/>
<evidence type="ECO:0000256" key="1">
    <source>
        <dbReference type="SAM" id="Coils"/>
    </source>
</evidence>
<gene>
    <name evidence="2" type="ORF">DWV29_24145</name>
</gene>
<reference evidence="2 3" key="1">
    <citation type="submission" date="2018-08" db="EMBL/GenBank/DDBJ databases">
        <title>A genome reference for cultivated species of the human gut microbiota.</title>
        <authorList>
            <person name="Zou Y."/>
            <person name="Xue W."/>
            <person name="Luo G."/>
        </authorList>
    </citation>
    <scope>NUCLEOTIDE SEQUENCE [LARGE SCALE GENOMIC DNA]</scope>
    <source>
        <strain evidence="2 3">AF04-15</strain>
    </source>
</reference>
<sequence length="320" mass="36748">MRKKTVVQIALGAALCMAAGGLLAFGRVQRDEGVKFREKAVAVQAELAKLEAMIGETEDEAEALRQRMEGAREQYETLQDAVDRSLDQVEELYYSDDPLARNVLLCRNPTEYLDEPMYRVNLFDQYPYQNMEEIRENEFTASGGIRFVSENGDRSLLRLAGIYYDSYLMRQKEYRDAPFDEFSGWTVVFRESGLEETEGDACQTNGHTFCVRDGQTKTLYLPADPHCLDREMLHGLAHIYADAYRESKGYQNAAKSLYERRNEYDGALLSPALHLTDQDEFMAEMLHGALTDSWSYLDFDQDNVALILWWGLEELYDEGF</sequence>
<dbReference type="OrthoDB" id="9996570at2"/>